<dbReference type="eggNOG" id="COG4627">
    <property type="taxonomic scope" value="Bacteria"/>
</dbReference>
<evidence type="ECO:0000313" key="2">
    <source>
        <dbReference type="EMBL" id="ADQ17553.1"/>
    </source>
</evidence>
<sequence>MNKKYVQYGCGLSAPEQWINYDASPTLQIQKTPVLGNLLQNQLNTRFPSNVRYGDIIKGLPEDVNSVDGLYCSHTLEHLALADMRKALANSYAILKKGGIFRCVVPDLEYAAREYLRRLDNGDENASHFFMENTLLGVPSRARGAKGMVSSYFGNSHHLWMWDRKSLSAELRNAGFIEVRECSFNDSEDPMFKHVEDPSRFEFAVALEARK</sequence>
<dbReference type="HOGENOM" id="CLU_1260206_0_0_10"/>
<proteinExistence type="predicted"/>
<dbReference type="KEGG" id="lby:Lbys_1847"/>
<dbReference type="GO" id="GO:0008757">
    <property type="term" value="F:S-adenosylmethionine-dependent methyltransferase activity"/>
    <property type="evidence" value="ECO:0007669"/>
    <property type="project" value="InterPro"/>
</dbReference>
<evidence type="ECO:0000313" key="3">
    <source>
        <dbReference type="Proteomes" id="UP000007435"/>
    </source>
</evidence>
<dbReference type="Pfam" id="PF08241">
    <property type="entry name" value="Methyltransf_11"/>
    <property type="match status" value="1"/>
</dbReference>
<keyword evidence="2" id="KW-0808">Transferase</keyword>
<dbReference type="AlphaFoldDB" id="E4RR67"/>
<feature type="domain" description="Methyltransferase type 11" evidence="1">
    <location>
        <begin position="32"/>
        <end position="102"/>
    </location>
</feature>
<reference key="1">
    <citation type="submission" date="2010-11" db="EMBL/GenBank/DDBJ databases">
        <title>The complete genome of Leadbetterella byssophila DSM 17132.</title>
        <authorList>
            <consortium name="US DOE Joint Genome Institute (JGI-PGF)"/>
            <person name="Lucas S."/>
            <person name="Copeland A."/>
            <person name="Lapidus A."/>
            <person name="Glavina del Rio T."/>
            <person name="Dalin E."/>
            <person name="Tice H."/>
            <person name="Bruce D."/>
            <person name="Goodwin L."/>
            <person name="Pitluck S."/>
            <person name="Kyrpides N."/>
            <person name="Mavromatis K."/>
            <person name="Ivanova N."/>
            <person name="Teshima H."/>
            <person name="Brettin T."/>
            <person name="Detter J.C."/>
            <person name="Han C."/>
            <person name="Tapia R."/>
            <person name="Land M."/>
            <person name="Hauser L."/>
            <person name="Markowitz V."/>
            <person name="Cheng J.-F."/>
            <person name="Hugenholtz P."/>
            <person name="Woyke T."/>
            <person name="Wu D."/>
            <person name="Tindall B."/>
            <person name="Pomrenke H.G."/>
            <person name="Brambilla E."/>
            <person name="Klenk H.-P."/>
            <person name="Eisen J.A."/>
        </authorList>
    </citation>
    <scope>NUCLEOTIDE SEQUENCE [LARGE SCALE GENOMIC DNA]</scope>
    <source>
        <strain>DSM 17132</strain>
    </source>
</reference>
<dbReference type="CDD" id="cd02440">
    <property type="entry name" value="AdoMet_MTases"/>
    <property type="match status" value="1"/>
</dbReference>
<dbReference type="OrthoDB" id="64188at2"/>
<dbReference type="EMBL" id="CP002305">
    <property type="protein sequence ID" value="ADQ17553.1"/>
    <property type="molecule type" value="Genomic_DNA"/>
</dbReference>
<dbReference type="Gene3D" id="3.40.50.150">
    <property type="entry name" value="Vaccinia Virus protein VP39"/>
    <property type="match status" value="1"/>
</dbReference>
<accession>E4RR67</accession>
<dbReference type="Proteomes" id="UP000007435">
    <property type="component" value="Chromosome"/>
</dbReference>
<dbReference type="STRING" id="649349.Lbys_1847"/>
<dbReference type="SUPFAM" id="SSF53335">
    <property type="entry name" value="S-adenosyl-L-methionine-dependent methyltransferases"/>
    <property type="match status" value="1"/>
</dbReference>
<reference evidence="2 3" key="2">
    <citation type="journal article" date="2011" name="Stand. Genomic Sci.">
        <title>Complete genome sequence of Leadbetterella byssophila type strain (4M15).</title>
        <authorList>
            <person name="Abt B."/>
            <person name="Teshima H."/>
            <person name="Lucas S."/>
            <person name="Lapidus A."/>
            <person name="Del Rio T.G."/>
            <person name="Nolan M."/>
            <person name="Tice H."/>
            <person name="Cheng J.F."/>
            <person name="Pitluck S."/>
            <person name="Liolios K."/>
            <person name="Pagani I."/>
            <person name="Ivanova N."/>
            <person name="Mavromatis K."/>
            <person name="Pati A."/>
            <person name="Tapia R."/>
            <person name="Han C."/>
            <person name="Goodwin L."/>
            <person name="Chen A."/>
            <person name="Palaniappan K."/>
            <person name="Land M."/>
            <person name="Hauser L."/>
            <person name="Chang Y.J."/>
            <person name="Jeffries C.D."/>
            <person name="Rohde M."/>
            <person name="Goker M."/>
            <person name="Tindall B.J."/>
            <person name="Detter J.C."/>
            <person name="Woyke T."/>
            <person name="Bristow J."/>
            <person name="Eisen J.A."/>
            <person name="Markowitz V."/>
            <person name="Hugenholtz P."/>
            <person name="Klenk H.P."/>
            <person name="Kyrpides N.C."/>
        </authorList>
    </citation>
    <scope>NUCLEOTIDE SEQUENCE [LARGE SCALE GENOMIC DNA]</scope>
    <source>
        <strain evidence="3">DSM 17132 / JCM 16389 / KACC 11308 / NBRC 106382 / 4M15</strain>
    </source>
</reference>
<gene>
    <name evidence="2" type="ordered locus">Lbys_1847</name>
</gene>
<keyword evidence="2" id="KW-0489">Methyltransferase</keyword>
<evidence type="ECO:0000259" key="1">
    <source>
        <dbReference type="Pfam" id="PF08241"/>
    </source>
</evidence>
<dbReference type="RefSeq" id="WP_013408602.1">
    <property type="nucleotide sequence ID" value="NC_014655.1"/>
</dbReference>
<keyword evidence="3" id="KW-1185">Reference proteome</keyword>
<name>E4RR67_LEAB4</name>
<dbReference type="GO" id="GO:0032259">
    <property type="term" value="P:methylation"/>
    <property type="evidence" value="ECO:0007669"/>
    <property type="project" value="UniProtKB-KW"/>
</dbReference>
<dbReference type="InterPro" id="IPR013216">
    <property type="entry name" value="Methyltransf_11"/>
</dbReference>
<dbReference type="InterPro" id="IPR029063">
    <property type="entry name" value="SAM-dependent_MTases_sf"/>
</dbReference>
<protein>
    <submittedName>
        <fullName evidence="2">Methyltransferase type 11</fullName>
    </submittedName>
</protein>
<organism evidence="2 3">
    <name type="scientific">Leadbetterella byssophila (strain DSM 17132 / JCM 16389 / KACC 11308 / NBRC 106382 / 4M15)</name>
    <dbReference type="NCBI Taxonomy" id="649349"/>
    <lineage>
        <taxon>Bacteria</taxon>
        <taxon>Pseudomonadati</taxon>
        <taxon>Bacteroidota</taxon>
        <taxon>Cytophagia</taxon>
        <taxon>Cytophagales</taxon>
        <taxon>Leadbetterellaceae</taxon>
        <taxon>Leadbetterella</taxon>
    </lineage>
</organism>